<proteinExistence type="predicted"/>
<evidence type="ECO:0000256" key="1">
    <source>
        <dbReference type="SAM" id="Coils"/>
    </source>
</evidence>
<evidence type="ECO:0000256" key="2">
    <source>
        <dbReference type="SAM" id="MobiDB-lite"/>
    </source>
</evidence>
<sequence length="576" mass="65826">MIRRAYIRQVSTATRHASTSTKVRRSSRGPSGRSTRVDIVDEELCDTVLSRLRTTFPTPNTCDIIDVNPGLGLWSRKLHDAIQPRRHVLVEPEFSSYSEHLGPLIDQKDSKFRHTALLEDAYDPHSNLLSNYPEDGGNKLRPNLSLLMTVNLSGGHLSTALYKGTPARKFFADIQWSLWKIRNNISRYGLIRVLAWVSDDEKDAYIPRTVTARRKQAVMLEGSSLIKEVAGASVNKRPTFLRKWREIEVEDLARVAALEEAGGLTLPDERRQKAPAPDLLSIDPSPEALRRGQYSSDASWISEFLQLDDKLRTEQPEWYAKMVSGELRWRHMRDPTQKDQQIWRKLIRAATTQHTTHMKAVELILEQRGLDTTWRQMLASSGTLGRRDEGRLKTQAENLKNRISKLSRTNRAFAEKAIDDYRALDTNPQVMSWNQRRMEPVLVRSGDFQPADKPLALLDVTPRTDFFTRFDTYDNMVFFAHVARTLWLNSGKSVHDALKVLVYEGLDDFVKTIPDIHDPTKGGWYDLSAVRVRSIPVEMVVEIALAYIRWPFRQSADSILMFGQDPQAAYSLGDDD</sequence>
<dbReference type="AlphaFoldDB" id="A0A0D1YLJ1"/>
<dbReference type="EMBL" id="KN846952">
    <property type="protein sequence ID" value="KIV83717.1"/>
    <property type="molecule type" value="Genomic_DNA"/>
</dbReference>
<dbReference type="OrthoDB" id="16079at2759"/>
<dbReference type="HOGENOM" id="CLU_014537_1_0_1"/>
<organism evidence="3 4">
    <name type="scientific">Exophiala sideris</name>
    <dbReference type="NCBI Taxonomy" id="1016849"/>
    <lineage>
        <taxon>Eukaryota</taxon>
        <taxon>Fungi</taxon>
        <taxon>Dikarya</taxon>
        <taxon>Ascomycota</taxon>
        <taxon>Pezizomycotina</taxon>
        <taxon>Eurotiomycetes</taxon>
        <taxon>Chaetothyriomycetidae</taxon>
        <taxon>Chaetothyriales</taxon>
        <taxon>Herpotrichiellaceae</taxon>
        <taxon>Exophiala</taxon>
    </lineage>
</organism>
<gene>
    <name evidence="3" type="ORF">PV11_05716</name>
</gene>
<dbReference type="Proteomes" id="UP000053599">
    <property type="component" value="Unassembled WGS sequence"/>
</dbReference>
<name>A0A0D1YLJ1_9EURO</name>
<accession>A0A0D1YLJ1</accession>
<keyword evidence="1" id="KW-0175">Coiled coil</keyword>
<feature type="region of interest" description="Disordered" evidence="2">
    <location>
        <begin position="13"/>
        <end position="35"/>
    </location>
</feature>
<protein>
    <recommendedName>
        <fullName evidence="5">rRNA adenine N(6)-methyltransferase</fullName>
    </recommendedName>
</protein>
<evidence type="ECO:0000313" key="4">
    <source>
        <dbReference type="Proteomes" id="UP000053599"/>
    </source>
</evidence>
<evidence type="ECO:0000313" key="3">
    <source>
        <dbReference type="EMBL" id="KIV83717.1"/>
    </source>
</evidence>
<dbReference type="SUPFAM" id="SSF53335">
    <property type="entry name" value="S-adenosyl-L-methionine-dependent methyltransferases"/>
    <property type="match status" value="1"/>
</dbReference>
<evidence type="ECO:0008006" key="5">
    <source>
        <dbReference type="Google" id="ProtNLM"/>
    </source>
</evidence>
<reference evidence="3 4" key="1">
    <citation type="submission" date="2015-01" db="EMBL/GenBank/DDBJ databases">
        <title>The Genome Sequence of Exophiala sideris CBS121828.</title>
        <authorList>
            <consortium name="The Broad Institute Genomics Platform"/>
            <person name="Cuomo C."/>
            <person name="de Hoog S."/>
            <person name="Gorbushina A."/>
            <person name="Stielow B."/>
            <person name="Teixiera M."/>
            <person name="Abouelleil A."/>
            <person name="Chapman S.B."/>
            <person name="Priest M."/>
            <person name="Young S.K."/>
            <person name="Wortman J."/>
            <person name="Nusbaum C."/>
            <person name="Birren B."/>
        </authorList>
    </citation>
    <scope>NUCLEOTIDE SEQUENCE [LARGE SCALE GENOMIC DNA]</scope>
    <source>
        <strain evidence="3 4">CBS 121828</strain>
    </source>
</reference>
<dbReference type="Gene3D" id="3.40.50.150">
    <property type="entry name" value="Vaccinia Virus protein VP39"/>
    <property type="match status" value="1"/>
</dbReference>
<feature type="coiled-coil region" evidence="1">
    <location>
        <begin position="389"/>
        <end position="416"/>
    </location>
</feature>
<dbReference type="InterPro" id="IPR029063">
    <property type="entry name" value="SAM-dependent_MTases_sf"/>
</dbReference>